<dbReference type="Proteomes" id="UP000052167">
    <property type="component" value="Unassembled WGS sequence"/>
</dbReference>
<protein>
    <recommendedName>
        <fullName evidence="2">DUF1468 domain-containing protein</fullName>
    </recommendedName>
</protein>
<accession>A0A922P0B9</accession>
<gene>
    <name evidence="3" type="ORF">GV68_02820</name>
</gene>
<keyword evidence="1" id="KW-0812">Transmembrane</keyword>
<evidence type="ECO:0000313" key="4">
    <source>
        <dbReference type="Proteomes" id="UP000052167"/>
    </source>
</evidence>
<dbReference type="InterPro" id="IPR009936">
    <property type="entry name" value="DUF1468"/>
</dbReference>
<keyword evidence="4" id="KW-1185">Reference proteome</keyword>
<reference evidence="3 4" key="1">
    <citation type="submission" date="2014-06" db="EMBL/GenBank/DDBJ databases">
        <title>Rhizobium pelagicum/R2-400B4.</title>
        <authorList>
            <person name="Kimes N.E."/>
            <person name="Lopez-Perez M."/>
        </authorList>
    </citation>
    <scope>NUCLEOTIDE SEQUENCE [LARGE SCALE GENOMIC DNA]</scope>
    <source>
        <strain evidence="3 4">R2-400B4</strain>
    </source>
</reference>
<dbReference type="EMBL" id="JOKJ01000010">
    <property type="protein sequence ID" value="KEQ08249.1"/>
    <property type="molecule type" value="Genomic_DNA"/>
</dbReference>
<comment type="caution">
    <text evidence="3">The sequence shown here is derived from an EMBL/GenBank/DDBJ whole genome shotgun (WGS) entry which is preliminary data.</text>
</comment>
<feature type="transmembrane region" description="Helical" evidence="1">
    <location>
        <begin position="118"/>
        <end position="142"/>
    </location>
</feature>
<proteinExistence type="predicted"/>
<feature type="transmembrane region" description="Helical" evidence="1">
    <location>
        <begin position="12"/>
        <end position="28"/>
    </location>
</feature>
<dbReference type="OrthoDB" id="5186924at2"/>
<name>A0A922P0B9_9HYPH</name>
<organism evidence="3 4">
    <name type="scientific">Pseudorhizobium pelagicum</name>
    <dbReference type="NCBI Taxonomy" id="1509405"/>
    <lineage>
        <taxon>Bacteria</taxon>
        <taxon>Pseudomonadati</taxon>
        <taxon>Pseudomonadota</taxon>
        <taxon>Alphaproteobacteria</taxon>
        <taxon>Hyphomicrobiales</taxon>
        <taxon>Rhizobiaceae</taxon>
        <taxon>Rhizobium/Agrobacterium group</taxon>
        <taxon>Pseudorhizobium</taxon>
    </lineage>
</organism>
<keyword evidence="1" id="KW-0472">Membrane</keyword>
<evidence type="ECO:0000259" key="2">
    <source>
        <dbReference type="Pfam" id="PF07331"/>
    </source>
</evidence>
<dbReference type="AlphaFoldDB" id="A0A922P0B9"/>
<feature type="transmembrane region" description="Helical" evidence="1">
    <location>
        <begin position="40"/>
        <end position="66"/>
    </location>
</feature>
<keyword evidence="1" id="KW-1133">Transmembrane helix</keyword>
<evidence type="ECO:0000313" key="3">
    <source>
        <dbReference type="EMBL" id="KEQ08249.1"/>
    </source>
</evidence>
<sequence length="149" mass="15746">MLRTFLRNPDGQSAIFFILVGTAGLYFGRDLPFGSLRQMGAGFFPVCIGVLLIGIGMLVAVQAFRFEAEAMPKPDWRALFAITAAVVIAALLMASVGIVIAIPAMVAIAALSAGRPRIAAILGTASGLTFMAWAIFIFGLGLRIPVLEF</sequence>
<evidence type="ECO:0000256" key="1">
    <source>
        <dbReference type="SAM" id="Phobius"/>
    </source>
</evidence>
<feature type="transmembrane region" description="Helical" evidence="1">
    <location>
        <begin position="78"/>
        <end position="111"/>
    </location>
</feature>
<feature type="domain" description="DUF1468" evidence="2">
    <location>
        <begin position="14"/>
        <end position="145"/>
    </location>
</feature>
<dbReference type="RefSeq" id="WP_037168462.1">
    <property type="nucleotide sequence ID" value="NZ_JOKI01000024.1"/>
</dbReference>
<dbReference type="Pfam" id="PF07331">
    <property type="entry name" value="TctB"/>
    <property type="match status" value="1"/>
</dbReference>